<name>A0ABQ1EIM6_9MOLU</name>
<dbReference type="RefSeq" id="WP_212775312.1">
    <property type="nucleotide sequence ID" value="NZ_BMZZ01000001.1"/>
</dbReference>
<organism evidence="1 2">
    <name type="scientific">Hydrangea phyllody phytoplasma</name>
    <dbReference type="NCBI Taxonomy" id="238673"/>
    <lineage>
        <taxon>Bacteria</taxon>
        <taxon>Bacillati</taxon>
        <taxon>Mycoplasmatota</taxon>
        <taxon>Mollicutes</taxon>
        <taxon>Acholeplasmatales</taxon>
        <taxon>Acholeplasmataceae</taxon>
        <taxon>Candidatus Phytoplasma</taxon>
        <taxon>16SrI (Aster yellows group)</taxon>
    </lineage>
</organism>
<dbReference type="Proteomes" id="UP000677853">
    <property type="component" value="Unassembled WGS sequence"/>
</dbReference>
<protein>
    <submittedName>
        <fullName evidence="1">Uncharacterized protein</fullName>
    </submittedName>
</protein>
<sequence length="203" mass="23048">MIQNTKKKTIITTLTIFICLFFTISSVLAVANYYAKQRKEKINLFNKNNFPCFTVERTGGNNENKTLLPLLIPNLNKENYLHLITVDHEATFKSNGMKLANNLYLKTNLTYDTKNTFNNPAEIFNTSLKINNNEYDDAKRPQMVLDADGNGKLKIKFGIEQKEIINVDNPLLDVILDYELVDSQGKSFGGGSQTIQQKITQTT</sequence>
<accession>A0ABQ1EIM6</accession>
<comment type="caution">
    <text evidence="1">The sequence shown here is derived from an EMBL/GenBank/DDBJ whole genome shotgun (WGS) entry which is preliminary data.</text>
</comment>
<evidence type="ECO:0000313" key="1">
    <source>
        <dbReference type="EMBL" id="GFZ75109.1"/>
    </source>
</evidence>
<reference evidence="1 2" key="1">
    <citation type="journal article" date="2021" name="J. Gen. Plant Pathol.">
        <title>Enrichment of phytoplasma genome DNA through a methyl-CpG binding domain-mediated method for efficient genome sequencing.</title>
        <authorList>
            <person name="Nijo T."/>
            <person name="Iwabuchi N."/>
            <person name="Tokuda R."/>
            <person name="Suzuki T."/>
            <person name="Matsumoto O."/>
            <person name="Miyazaki A."/>
            <person name="Maejima K."/>
            <person name="Oshima K."/>
            <person name="Namba S."/>
            <person name="Yamaji Y."/>
        </authorList>
    </citation>
    <scope>NUCLEOTIDE SEQUENCE [LARGE SCALE GENOMIC DNA]</scope>
    <source>
        <strain evidence="1 2">HP</strain>
    </source>
</reference>
<gene>
    <name evidence="1" type="ORF">HPP_0670</name>
</gene>
<evidence type="ECO:0000313" key="2">
    <source>
        <dbReference type="Proteomes" id="UP000677853"/>
    </source>
</evidence>
<dbReference type="EMBL" id="BMZZ01000001">
    <property type="protein sequence ID" value="GFZ75109.1"/>
    <property type="molecule type" value="Genomic_DNA"/>
</dbReference>
<keyword evidence="2" id="KW-1185">Reference proteome</keyword>
<proteinExistence type="predicted"/>